<sequence>MKARTVTIAQIATTLGVSNDTIARRADKEAWPYQLTSSTGGRPARSFTFTALPRTIQDALDAAELRRLRETFADAVAAEPAPVPADERPLASGPRANARRDARLAIFDAFERLRTASGYSLHRAYAAFSALYAHAALEVKAGRPAPGPEPISSLDRSVFEQVPKLSARTLERIVTTARAGAFQALKGRYPSRRDTGALAIALDPRGDIEGPGAISRAILALITAQPHLSARAVRDQIIGNFGAELLLPSGQLVAMPPVRTFQWHIARLKEQHESTILAVTNPDAWRSKFEFAIGEQDTGAGLNDIWQIDASPADALLVDGRHSVYVLTDLWSRRAMVLVTRTPRAAAVVALLRRAILAWGVPNQVKTDNGSDFKAKATRGVLRSLHIEHPLSPAFTPTDKGHVERLIGTLQHDFMPLQPGFIGHSVADRAAIEARRAFAARLGDNDERAAFCVSLDQVELQRRLDRWCDEAYAHRPHDGLDGQSPWERERSWAGALRTIHDPRALDLLLWDMASGDGYRVVGKKGLRLENTVFWGPGLVEGTRVRVRLDPGDMGRAYVYTAEDDAFICIAESPERLGLDRAEIAARAKADQRDRVKTAKAELRRAKARLRPLHEVAEEVARERMPAAIPFPRASVPHETPALSAAAEAAGSAPAEVARPVEAPRAPAAIIELKPRTESPHERAQREAADRFARWQAIGADIDAGRAVSESDRRWHANYATDSECRAALKAEQLIARGVLFRAPAG</sequence>
<gene>
    <name evidence="2" type="ORF">F0357_13710</name>
</gene>
<dbReference type="SUPFAM" id="SSF53098">
    <property type="entry name" value="Ribonuclease H-like"/>
    <property type="match status" value="1"/>
</dbReference>
<accession>A0A6A7Y6I3</accession>
<dbReference type="EMBL" id="VWNA01000001">
    <property type="protein sequence ID" value="MQT13678.1"/>
    <property type="molecule type" value="Genomic_DNA"/>
</dbReference>
<organism evidence="2 3">
    <name type="scientific">Segnochrobactrum spirostomi</name>
    <dbReference type="NCBI Taxonomy" id="2608987"/>
    <lineage>
        <taxon>Bacteria</taxon>
        <taxon>Pseudomonadati</taxon>
        <taxon>Pseudomonadota</taxon>
        <taxon>Alphaproteobacteria</taxon>
        <taxon>Hyphomicrobiales</taxon>
        <taxon>Segnochrobactraceae</taxon>
        <taxon>Segnochrobactrum</taxon>
    </lineage>
</organism>
<feature type="domain" description="Integrase catalytic" evidence="1">
    <location>
        <begin position="296"/>
        <end position="484"/>
    </location>
</feature>
<comment type="caution">
    <text evidence="2">The sequence shown here is derived from an EMBL/GenBank/DDBJ whole genome shotgun (WGS) entry which is preliminary data.</text>
</comment>
<dbReference type="InterPro" id="IPR015378">
    <property type="entry name" value="Transposase-like_Mu_C"/>
</dbReference>
<dbReference type="Pfam" id="PF09299">
    <property type="entry name" value="Mu-transpos_C"/>
    <property type="match status" value="1"/>
</dbReference>
<dbReference type="GO" id="GO:0003676">
    <property type="term" value="F:nucleic acid binding"/>
    <property type="evidence" value="ECO:0007669"/>
    <property type="project" value="InterPro"/>
</dbReference>
<evidence type="ECO:0000313" key="2">
    <source>
        <dbReference type="EMBL" id="MQT13678.1"/>
    </source>
</evidence>
<evidence type="ECO:0000313" key="3">
    <source>
        <dbReference type="Proteomes" id="UP000332515"/>
    </source>
</evidence>
<name>A0A6A7Y6I3_9HYPH</name>
<dbReference type="PROSITE" id="PS50994">
    <property type="entry name" value="INTEGRASE"/>
    <property type="match status" value="1"/>
</dbReference>
<dbReference type="Gene3D" id="3.30.420.10">
    <property type="entry name" value="Ribonuclease H-like superfamily/Ribonuclease H"/>
    <property type="match status" value="1"/>
</dbReference>
<dbReference type="InterPro" id="IPR012337">
    <property type="entry name" value="RNaseH-like_sf"/>
</dbReference>
<dbReference type="Pfam" id="PF00665">
    <property type="entry name" value="rve"/>
    <property type="match status" value="1"/>
</dbReference>
<protein>
    <submittedName>
        <fullName evidence="2">Transposase</fullName>
    </submittedName>
</protein>
<proteinExistence type="predicted"/>
<dbReference type="InterPro" id="IPR001584">
    <property type="entry name" value="Integrase_cat-core"/>
</dbReference>
<dbReference type="InterPro" id="IPR036397">
    <property type="entry name" value="RNaseH_sf"/>
</dbReference>
<reference evidence="2 3" key="1">
    <citation type="submission" date="2019-09" db="EMBL/GenBank/DDBJ databases">
        <title>Segnochrobactrum spirostomi gen. nov., sp. nov., isolated from the ciliate Spirostomum cf. yagiui and description of a novel family, Segnochrobactraceae fam. nov. within the order Rhizobiales of the class Alphaproteobacteria.</title>
        <authorList>
            <person name="Akter S."/>
            <person name="Shazib S.U.A."/>
            <person name="Shin M.K."/>
        </authorList>
    </citation>
    <scope>NUCLEOTIDE SEQUENCE [LARGE SCALE GENOMIC DNA]</scope>
    <source>
        <strain evidence="2 3">Sp-1</strain>
    </source>
</reference>
<evidence type="ECO:0000259" key="1">
    <source>
        <dbReference type="PROSITE" id="PS50994"/>
    </source>
</evidence>
<dbReference type="AlphaFoldDB" id="A0A6A7Y6I3"/>
<dbReference type="PANTHER" id="PTHR35004">
    <property type="entry name" value="TRANSPOSASE RV3428C-RELATED"/>
    <property type="match status" value="1"/>
</dbReference>
<dbReference type="GO" id="GO:0015074">
    <property type="term" value="P:DNA integration"/>
    <property type="evidence" value="ECO:0007669"/>
    <property type="project" value="InterPro"/>
</dbReference>
<keyword evidence="3" id="KW-1185">Reference proteome</keyword>
<dbReference type="Proteomes" id="UP000332515">
    <property type="component" value="Unassembled WGS sequence"/>
</dbReference>
<dbReference type="PANTHER" id="PTHR35004:SF7">
    <property type="entry name" value="INTEGRASE PROTEIN"/>
    <property type="match status" value="1"/>
</dbReference>
<dbReference type="RefSeq" id="WP_153482743.1">
    <property type="nucleotide sequence ID" value="NZ_VWNA01000001.1"/>
</dbReference>